<name>A0A8I6RG09_CIMLE</name>
<sequence length="244" mass="27731">MADNRELPSDSESEDEDYMPEGVSDVSEESGSGSEEEPDASTEGGGRKRKKSSAKKSKKRKAEEKENNEEETIKKESVEELKKKSDALWAEFMKPVESKKVKEEDSRVSGLTDEKENSEHTEPEASKVKVTQVFDFAGEKVQVEKEVNVKCQRAQSSTRGCGRGRGGIASILGQLGKKGKLSTLEKSKLDWDRFKKDEGIDEDLEMYNKGKNGYLERQDFLQRTDLRQFEIEKNMREAKRSFNR</sequence>
<dbReference type="PROSITE" id="PS51279">
    <property type="entry name" value="BCNT_C"/>
    <property type="match status" value="1"/>
</dbReference>
<dbReference type="InterPro" id="IPR027124">
    <property type="entry name" value="Swc5/CFDP1/2"/>
</dbReference>
<dbReference type="InterPro" id="IPR011421">
    <property type="entry name" value="BCNT-C"/>
</dbReference>
<keyword evidence="6" id="KW-1185">Reference proteome</keyword>
<dbReference type="OrthoDB" id="445677at2759"/>
<dbReference type="GeneID" id="106663107"/>
<reference evidence="5" key="1">
    <citation type="submission" date="2022-01" db="UniProtKB">
        <authorList>
            <consortium name="EnsemblMetazoa"/>
        </authorList>
    </citation>
    <scope>IDENTIFICATION</scope>
</reference>
<dbReference type="Proteomes" id="UP000494040">
    <property type="component" value="Unassembled WGS sequence"/>
</dbReference>
<protein>
    <recommendedName>
        <fullName evidence="1">Craniofacial development protein 1</fullName>
    </recommendedName>
    <alternativeName>
        <fullName evidence="2">Bucentaur</fullName>
    </alternativeName>
</protein>
<dbReference type="CTD" id="7354404"/>
<evidence type="ECO:0000259" key="4">
    <source>
        <dbReference type="PROSITE" id="PS51279"/>
    </source>
</evidence>
<proteinExistence type="predicted"/>
<accession>A0A8I6RG09</accession>
<feature type="compositionally biased region" description="Acidic residues" evidence="3">
    <location>
        <begin position="9"/>
        <end position="19"/>
    </location>
</feature>
<dbReference type="OMA" id="AKKWPLW"/>
<dbReference type="EnsemblMetazoa" id="XM_014387684.2">
    <property type="protein sequence ID" value="XP_014243170.1"/>
    <property type="gene ID" value="LOC106663107"/>
</dbReference>
<evidence type="ECO:0000256" key="2">
    <source>
        <dbReference type="ARBA" id="ARBA00030244"/>
    </source>
</evidence>
<dbReference type="KEGG" id="clec:106663107"/>
<organism evidence="5 6">
    <name type="scientific">Cimex lectularius</name>
    <name type="common">Bed bug</name>
    <name type="synonym">Acanthia lectularia</name>
    <dbReference type="NCBI Taxonomy" id="79782"/>
    <lineage>
        <taxon>Eukaryota</taxon>
        <taxon>Metazoa</taxon>
        <taxon>Ecdysozoa</taxon>
        <taxon>Arthropoda</taxon>
        <taxon>Hexapoda</taxon>
        <taxon>Insecta</taxon>
        <taxon>Pterygota</taxon>
        <taxon>Neoptera</taxon>
        <taxon>Paraneoptera</taxon>
        <taxon>Hemiptera</taxon>
        <taxon>Heteroptera</taxon>
        <taxon>Panheteroptera</taxon>
        <taxon>Cimicomorpha</taxon>
        <taxon>Cimicidae</taxon>
        <taxon>Cimex</taxon>
    </lineage>
</organism>
<feature type="domain" description="BCNT-C" evidence="4">
    <location>
        <begin position="162"/>
        <end position="242"/>
    </location>
</feature>
<dbReference type="PANTHER" id="PTHR48407:SF1">
    <property type="entry name" value="CRANIOFACIAL DEVELOPMENT PROTEIN 1"/>
    <property type="match status" value="1"/>
</dbReference>
<dbReference type="Pfam" id="PF07572">
    <property type="entry name" value="BCNT"/>
    <property type="match status" value="1"/>
</dbReference>
<evidence type="ECO:0000313" key="6">
    <source>
        <dbReference type="Proteomes" id="UP000494040"/>
    </source>
</evidence>
<evidence type="ECO:0000313" key="5">
    <source>
        <dbReference type="EnsemblMetazoa" id="XP_014243170.1"/>
    </source>
</evidence>
<feature type="compositionally biased region" description="Basic residues" evidence="3">
    <location>
        <begin position="47"/>
        <end position="60"/>
    </location>
</feature>
<feature type="compositionally biased region" description="Basic and acidic residues" evidence="3">
    <location>
        <begin position="94"/>
        <end position="126"/>
    </location>
</feature>
<evidence type="ECO:0000256" key="3">
    <source>
        <dbReference type="SAM" id="MobiDB-lite"/>
    </source>
</evidence>
<feature type="compositionally biased region" description="Basic and acidic residues" evidence="3">
    <location>
        <begin position="61"/>
        <end position="86"/>
    </location>
</feature>
<evidence type="ECO:0000256" key="1">
    <source>
        <dbReference type="ARBA" id="ARBA00019033"/>
    </source>
</evidence>
<dbReference type="RefSeq" id="XP_014243170.1">
    <property type="nucleotide sequence ID" value="XM_014387684.2"/>
</dbReference>
<dbReference type="GO" id="GO:0000812">
    <property type="term" value="C:Swr1 complex"/>
    <property type="evidence" value="ECO:0007669"/>
    <property type="project" value="TreeGrafter"/>
</dbReference>
<dbReference type="AlphaFoldDB" id="A0A8I6RG09"/>
<dbReference type="PANTHER" id="PTHR48407">
    <property type="entry name" value="CRANIOFACIAL DEVELOPMENT PROTEIN 1"/>
    <property type="match status" value="1"/>
</dbReference>
<feature type="region of interest" description="Disordered" evidence="3">
    <location>
        <begin position="1"/>
        <end position="126"/>
    </location>
</feature>
<feature type="compositionally biased region" description="Low complexity" evidence="3">
    <location>
        <begin position="20"/>
        <end position="33"/>
    </location>
</feature>